<evidence type="ECO:0000313" key="2">
    <source>
        <dbReference type="EMBL" id="ANY70163.1"/>
    </source>
</evidence>
<name>A0A1B2DR06_9BACL</name>
<gene>
    <name evidence="2" type="ORF">BBD42_29410</name>
</gene>
<organism evidence="2">
    <name type="scientific">Paenibacillus sp. BIHB 4019</name>
    <dbReference type="NCBI Taxonomy" id="1870819"/>
    <lineage>
        <taxon>Bacteria</taxon>
        <taxon>Bacillati</taxon>
        <taxon>Bacillota</taxon>
        <taxon>Bacilli</taxon>
        <taxon>Bacillales</taxon>
        <taxon>Paenibacillaceae</taxon>
        <taxon>Paenibacillus</taxon>
    </lineage>
</organism>
<accession>A0A1B2DR06</accession>
<dbReference type="AlphaFoldDB" id="A0A1B2DR06"/>
<dbReference type="RefSeq" id="WP_099521094.1">
    <property type="nucleotide sequence ID" value="NZ_CP016808.1"/>
</dbReference>
<dbReference type="Pfam" id="PF16116">
    <property type="entry name" value="DUF4832"/>
    <property type="match status" value="1"/>
</dbReference>
<dbReference type="Gene3D" id="3.20.20.80">
    <property type="entry name" value="Glycosidases"/>
    <property type="match status" value="1"/>
</dbReference>
<protein>
    <submittedName>
        <fullName evidence="2">DUF4832 domain-containing protein</fullName>
    </submittedName>
</protein>
<proteinExistence type="predicted"/>
<sequence>MFKAAGNKKLLVHLFLIFALIFAIFQPIGTVPGAQAATITVDGNVSDWSSINALATGTGAAQSFKMTNDGTNLYLLIQGSGLSTATGSFWLNIDNNTATGYQASGWGATGIEWLLENAGLYRYAGTGSNWSWNANTTLSSSQFFRSSSVIEVAIPLATLQISAGSTIQAGYIDNNSTTSRLPAASQTLPSYLLTSSGGSSDPGGATTVAYPLELDSPLNNPFKGWAPSAKTTGYPQQHKLVYAGVTWKELESTKGTYNFAAIEATNNFAHWNSLGVKVVLRFILDSPTGAAHRDIPDWLYNDMVALGQSPGTAYNDTTGGMGTGNNMGFSPNYSSAYLIERHKLAIEAIAARYNTNERPVAFVQIGSIGHWAEFHTWPYVGPNGEANYTGAFPPNAISNQYVQHYIDAFAGKEDKMQVLIRRSIALAKTNNKGLVMGMFNDVFGHKDSFDADWGWYTGTQNGYWDDIGQQQPAHANFWETRISGGEFYGGASGMTAALTTGSGFTETQRQTELSKPSWLGPNSPASLAVGNTLQSNMDTLKKRMGYHFVVKEISHPSAITGSTFATTIKVENKGVQHFPFGWPVEIQLRSGNTIVAKKTTTVDLRTWKTGTYTISDSIPVTGLAAGTYDIAIAIISPQTNAPGVDFANTNRLADGAYKLSSVTK</sequence>
<dbReference type="SUPFAM" id="SSF49344">
    <property type="entry name" value="CBD9-like"/>
    <property type="match status" value="1"/>
</dbReference>
<dbReference type="EMBL" id="CP016808">
    <property type="protein sequence ID" value="ANY70163.1"/>
    <property type="molecule type" value="Genomic_DNA"/>
</dbReference>
<feature type="domain" description="DUF4832" evidence="1">
    <location>
        <begin position="436"/>
        <end position="640"/>
    </location>
</feature>
<reference evidence="2" key="1">
    <citation type="submission" date="2016-08" db="EMBL/GenBank/DDBJ databases">
        <title>Complete Genome Seqeunce of Paenibacillus sp. BIHB 4019 from tea rhizoplane.</title>
        <authorList>
            <person name="Thakur R."/>
            <person name="Swarnkar M.K."/>
            <person name="Gulati A."/>
        </authorList>
    </citation>
    <scope>NUCLEOTIDE SEQUENCE [LARGE SCALE GENOMIC DNA]</scope>
    <source>
        <strain evidence="2">BIHB4019</strain>
    </source>
</reference>
<dbReference type="InterPro" id="IPR032267">
    <property type="entry name" value="DUF4832"/>
</dbReference>
<evidence type="ECO:0000259" key="1">
    <source>
        <dbReference type="Pfam" id="PF16116"/>
    </source>
</evidence>